<proteinExistence type="inferred from homology"/>
<dbReference type="SUPFAM" id="SSF54991">
    <property type="entry name" value="Anticodon-binding domain of PheRS"/>
    <property type="match status" value="1"/>
</dbReference>
<dbReference type="InterPro" id="IPR045060">
    <property type="entry name" value="Phe-tRNA-ligase_IIc_bsu"/>
</dbReference>
<comment type="catalytic activity">
    <reaction evidence="14 15">
        <text>tRNA(Phe) + L-phenylalanine + ATP = L-phenylalanyl-tRNA(Phe) + AMP + diphosphate + H(+)</text>
        <dbReference type="Rhea" id="RHEA:19413"/>
        <dbReference type="Rhea" id="RHEA-COMP:9668"/>
        <dbReference type="Rhea" id="RHEA-COMP:9699"/>
        <dbReference type="ChEBI" id="CHEBI:15378"/>
        <dbReference type="ChEBI" id="CHEBI:30616"/>
        <dbReference type="ChEBI" id="CHEBI:33019"/>
        <dbReference type="ChEBI" id="CHEBI:58095"/>
        <dbReference type="ChEBI" id="CHEBI:78442"/>
        <dbReference type="ChEBI" id="CHEBI:78531"/>
        <dbReference type="ChEBI" id="CHEBI:456215"/>
        <dbReference type="EC" id="6.1.1.20"/>
    </reaction>
</comment>
<dbReference type="InterPro" id="IPR002547">
    <property type="entry name" value="tRNA-bd_dom"/>
</dbReference>
<dbReference type="HAMAP" id="MF_00283">
    <property type="entry name" value="Phe_tRNA_synth_beta1"/>
    <property type="match status" value="1"/>
</dbReference>
<evidence type="ECO:0000259" key="17">
    <source>
        <dbReference type="PROSITE" id="PS50886"/>
    </source>
</evidence>
<dbReference type="SMART" id="SM00896">
    <property type="entry name" value="FDX-ACB"/>
    <property type="match status" value="1"/>
</dbReference>
<dbReference type="InterPro" id="IPR045864">
    <property type="entry name" value="aa-tRNA-synth_II/BPL/LPL"/>
</dbReference>
<comment type="similarity">
    <text evidence="2 15">Belongs to the phenylalanyl-tRNA synthetase beta subunit family. Type 1 subfamily.</text>
</comment>
<name>A0AAU8G5S3_9MICO</name>
<evidence type="ECO:0000256" key="1">
    <source>
        <dbReference type="ARBA" id="ARBA00004496"/>
    </source>
</evidence>
<sequence>MPYVAIDWLGDHVELPEGLTAERLAADLVRVGLEEEAIHGAAVTGPLVVGRVLAMTPEPQKNGKTINWCLVDVGPEHNAAEITGVDPADVPAGGARGIVCGAHNFAPGDLVVVALPGSVLPGPFPIASRKTYGHVSDGMICSQRELGLGEDHDGIIVLPRLGYAAEDLTPGQDAVALLGLGDEVLEINVTPDRGYAFSYRGVAREFSHSTGARFTDPGLPGSLPTPPPAATPDGFPVEVDDATPIHGVVGCDRFVTRVVRGIDPAAQTPAWMQRRLTASGMRPISLAVDVTNYVMLDLGQPLHAYDLEQVAAPIVVRRAAPGERLVTLDDVDRALDPEDLLITDSPGGARASRVLGLAGVMGGASSEVGPTTTAVLVEAAHFDQVTVARTSRRHKLSSEAAKRFERGVDPLLPAVAAQRVVDLLVQLGGGTADPAVGDFDRVVAPAAIRLPAGEAERLVGVPYTLEQVVGTLGAIGCSVEADDADATGVLVVAPPSWRPDLTEPAELVEEVARLVGYDEIPSLLPAAPGGRGLTREQRVRRSVARALAEDGFVETLSYPFVGDAELDALRLPADDERRRALRLLNPLADDRPLMRTDLLSTLLETARRNVGRGLGDVALFEVGLVTHPRAGAPAAPALPGGVRPSDDQLAAIDASLPAQPRHVAGVLVGRRERAGWWGAGRAADWTDALAAARLVVERAGLHVGADVSVVADTERAPFHPGRCARLELADGTVVGHAGELHPKVLENLGLPARAVAFEVDLSAVVAGSSDAPVQATPVSGFPAAKEDLAFVVDAGVTAQALRDAIVDGAGDLVEDVALFDVFTGEQVGAGRKSLAFSLRLRAADRTLTADDVARVREGAVTAARERVGAELRA</sequence>
<dbReference type="SUPFAM" id="SSF55681">
    <property type="entry name" value="Class II aaRS and biotin synthetases"/>
    <property type="match status" value="1"/>
</dbReference>
<dbReference type="Pfam" id="PF03484">
    <property type="entry name" value="B5"/>
    <property type="match status" value="1"/>
</dbReference>
<dbReference type="PROSITE" id="PS51447">
    <property type="entry name" value="FDX_ACB"/>
    <property type="match status" value="1"/>
</dbReference>
<evidence type="ECO:0000256" key="9">
    <source>
        <dbReference type="ARBA" id="ARBA00022840"/>
    </source>
</evidence>
<keyword evidence="9 15" id="KW-0067">ATP-binding</keyword>
<evidence type="ECO:0000256" key="3">
    <source>
        <dbReference type="ARBA" id="ARBA00011209"/>
    </source>
</evidence>
<dbReference type="AlphaFoldDB" id="A0AAU8G5S3"/>
<dbReference type="CDD" id="cd00769">
    <property type="entry name" value="PheRS_beta_core"/>
    <property type="match status" value="1"/>
</dbReference>
<dbReference type="PROSITE" id="PS51483">
    <property type="entry name" value="B5"/>
    <property type="match status" value="1"/>
</dbReference>
<dbReference type="RefSeq" id="WP_353709445.1">
    <property type="nucleotide sequence ID" value="NZ_CP159290.1"/>
</dbReference>
<protein>
    <recommendedName>
        <fullName evidence="15">Phenylalanine--tRNA ligase beta subunit</fullName>
        <ecNumber evidence="15">6.1.1.20</ecNumber>
    </recommendedName>
    <alternativeName>
        <fullName evidence="15">Phenylalanyl-tRNA synthetase beta subunit</fullName>
        <shortName evidence="15">PheRS</shortName>
    </alternativeName>
</protein>
<dbReference type="Gene3D" id="3.50.40.10">
    <property type="entry name" value="Phenylalanyl-trna Synthetase, Chain B, domain 3"/>
    <property type="match status" value="1"/>
</dbReference>
<comment type="cofactor">
    <cofactor evidence="15">
        <name>Mg(2+)</name>
        <dbReference type="ChEBI" id="CHEBI:18420"/>
    </cofactor>
    <text evidence="15">Binds 2 magnesium ions per tetramer.</text>
</comment>
<dbReference type="PROSITE" id="PS50886">
    <property type="entry name" value="TRBD"/>
    <property type="match status" value="1"/>
</dbReference>
<evidence type="ECO:0000256" key="8">
    <source>
        <dbReference type="ARBA" id="ARBA00022741"/>
    </source>
</evidence>
<keyword evidence="13 15" id="KW-0030">Aminoacyl-tRNA synthetase</keyword>
<dbReference type="InterPro" id="IPR033714">
    <property type="entry name" value="tRNA_bind_bactPheRS"/>
</dbReference>
<dbReference type="PANTHER" id="PTHR10947">
    <property type="entry name" value="PHENYLALANYL-TRNA SYNTHETASE BETA CHAIN AND LEUCINE-RICH REPEAT-CONTAINING PROTEIN 47"/>
    <property type="match status" value="1"/>
</dbReference>
<dbReference type="InterPro" id="IPR004532">
    <property type="entry name" value="Phe-tRNA-ligase_IIc_bsu_bact"/>
</dbReference>
<evidence type="ECO:0000256" key="12">
    <source>
        <dbReference type="ARBA" id="ARBA00022917"/>
    </source>
</evidence>
<evidence type="ECO:0000256" key="5">
    <source>
        <dbReference type="ARBA" id="ARBA00022555"/>
    </source>
</evidence>
<organism evidence="20">
    <name type="scientific">Cellulosimicrobium sp. ES-005</name>
    <dbReference type="NCBI Taxonomy" id="3163031"/>
    <lineage>
        <taxon>Bacteria</taxon>
        <taxon>Bacillati</taxon>
        <taxon>Actinomycetota</taxon>
        <taxon>Actinomycetes</taxon>
        <taxon>Micrococcales</taxon>
        <taxon>Promicromonosporaceae</taxon>
        <taxon>Cellulosimicrobium</taxon>
    </lineage>
</organism>
<dbReference type="InterPro" id="IPR041616">
    <property type="entry name" value="PheRS_beta_core"/>
</dbReference>
<keyword evidence="5 16" id="KW-0820">tRNA-binding</keyword>
<dbReference type="SUPFAM" id="SSF56037">
    <property type="entry name" value="PheT/TilS domain"/>
    <property type="match status" value="1"/>
</dbReference>
<dbReference type="InterPro" id="IPR005121">
    <property type="entry name" value="Fdx_antiC-bd"/>
</dbReference>
<dbReference type="Gene3D" id="2.40.50.140">
    <property type="entry name" value="Nucleic acid-binding proteins"/>
    <property type="match status" value="1"/>
</dbReference>
<feature type="domain" description="FDX-ACB" evidence="18">
    <location>
        <begin position="779"/>
        <end position="872"/>
    </location>
</feature>
<evidence type="ECO:0000256" key="7">
    <source>
        <dbReference type="ARBA" id="ARBA00022723"/>
    </source>
</evidence>
<dbReference type="Gene3D" id="3.30.930.10">
    <property type="entry name" value="Bira Bifunctional Protein, Domain 2"/>
    <property type="match status" value="1"/>
</dbReference>
<dbReference type="GO" id="GO:0006432">
    <property type="term" value="P:phenylalanyl-tRNA aminoacylation"/>
    <property type="evidence" value="ECO:0007669"/>
    <property type="project" value="UniProtKB-UniRule"/>
</dbReference>
<keyword evidence="4 15" id="KW-0963">Cytoplasm</keyword>
<evidence type="ECO:0000256" key="2">
    <source>
        <dbReference type="ARBA" id="ARBA00008653"/>
    </source>
</evidence>
<dbReference type="InterPro" id="IPR012340">
    <property type="entry name" value="NA-bd_OB-fold"/>
</dbReference>
<evidence type="ECO:0000256" key="14">
    <source>
        <dbReference type="ARBA" id="ARBA00049255"/>
    </source>
</evidence>
<comment type="subcellular location">
    <subcellularLocation>
        <location evidence="1 15">Cytoplasm</location>
    </subcellularLocation>
</comment>
<dbReference type="FunFam" id="3.30.930.10:FF:000130">
    <property type="entry name" value="Phenylalanine--tRNA ligase beta subunit"/>
    <property type="match status" value="1"/>
</dbReference>
<dbReference type="Pfam" id="PF01588">
    <property type="entry name" value="tRNA_bind"/>
    <property type="match status" value="1"/>
</dbReference>
<dbReference type="EMBL" id="CP159290">
    <property type="protein sequence ID" value="XCH32034.1"/>
    <property type="molecule type" value="Genomic_DNA"/>
</dbReference>
<dbReference type="SUPFAM" id="SSF50249">
    <property type="entry name" value="Nucleic acid-binding proteins"/>
    <property type="match status" value="1"/>
</dbReference>
<comment type="caution">
    <text evidence="15">Lacks conserved residue(s) required for the propagation of feature annotation.</text>
</comment>
<dbReference type="GO" id="GO:0000049">
    <property type="term" value="F:tRNA binding"/>
    <property type="evidence" value="ECO:0007669"/>
    <property type="project" value="UniProtKB-UniRule"/>
</dbReference>
<dbReference type="InterPro" id="IPR009061">
    <property type="entry name" value="DNA-bd_dom_put_sf"/>
</dbReference>
<evidence type="ECO:0000256" key="6">
    <source>
        <dbReference type="ARBA" id="ARBA00022598"/>
    </source>
</evidence>
<keyword evidence="10 15" id="KW-0460">Magnesium</keyword>
<evidence type="ECO:0000256" key="15">
    <source>
        <dbReference type="HAMAP-Rule" id="MF_00283"/>
    </source>
</evidence>
<keyword evidence="6 15" id="KW-0436">Ligase</keyword>
<feature type="binding site" evidence="15">
    <location>
        <position position="509"/>
    </location>
    <ligand>
        <name>Mg(2+)</name>
        <dbReference type="ChEBI" id="CHEBI:18420"/>
        <note>shared with alpha subunit</note>
    </ligand>
</feature>
<dbReference type="InterPro" id="IPR005147">
    <property type="entry name" value="tRNA_synthase_B5-dom"/>
</dbReference>
<dbReference type="CDD" id="cd02796">
    <property type="entry name" value="tRNA_bind_bactPheRS"/>
    <property type="match status" value="1"/>
</dbReference>
<feature type="binding site" evidence="15">
    <location>
        <position position="500"/>
    </location>
    <ligand>
        <name>Mg(2+)</name>
        <dbReference type="ChEBI" id="CHEBI:18420"/>
        <note>shared with alpha subunit</note>
    </ligand>
</feature>
<dbReference type="SUPFAM" id="SSF46955">
    <property type="entry name" value="Putative DNA-binding domain"/>
    <property type="match status" value="1"/>
</dbReference>
<dbReference type="GO" id="GO:0000287">
    <property type="term" value="F:magnesium ion binding"/>
    <property type="evidence" value="ECO:0007669"/>
    <property type="project" value="UniProtKB-UniRule"/>
</dbReference>
<keyword evidence="12 15" id="KW-0648">Protein biosynthesis</keyword>
<evidence type="ECO:0000256" key="16">
    <source>
        <dbReference type="PROSITE-ProRule" id="PRU00209"/>
    </source>
</evidence>
<dbReference type="Gene3D" id="3.30.56.10">
    <property type="match status" value="2"/>
</dbReference>
<feature type="domain" description="B5" evidence="19">
    <location>
        <begin position="443"/>
        <end position="522"/>
    </location>
</feature>
<dbReference type="Gene3D" id="3.30.70.380">
    <property type="entry name" value="Ferrodoxin-fold anticodon-binding domain"/>
    <property type="match status" value="1"/>
</dbReference>
<dbReference type="SMART" id="SM00873">
    <property type="entry name" value="B3_4"/>
    <property type="match status" value="1"/>
</dbReference>
<dbReference type="EC" id="6.1.1.20" evidence="15"/>
<accession>A0AAU8G5S3</accession>
<dbReference type="Pfam" id="PF03483">
    <property type="entry name" value="B3_4"/>
    <property type="match status" value="1"/>
</dbReference>
<feature type="domain" description="TRNA-binding" evidence="17">
    <location>
        <begin position="41"/>
        <end position="169"/>
    </location>
</feature>
<dbReference type="InterPro" id="IPR005146">
    <property type="entry name" value="B3/B4_tRNA-bd"/>
</dbReference>
<dbReference type="GO" id="GO:0009328">
    <property type="term" value="C:phenylalanine-tRNA ligase complex"/>
    <property type="evidence" value="ECO:0007669"/>
    <property type="project" value="TreeGrafter"/>
</dbReference>
<keyword evidence="8 15" id="KW-0547">Nucleotide-binding</keyword>
<evidence type="ECO:0000256" key="13">
    <source>
        <dbReference type="ARBA" id="ARBA00023146"/>
    </source>
</evidence>
<dbReference type="FunFam" id="3.30.70.380:FF:000001">
    <property type="entry name" value="Phenylalanine--tRNA ligase beta subunit"/>
    <property type="match status" value="1"/>
</dbReference>
<evidence type="ECO:0000256" key="4">
    <source>
        <dbReference type="ARBA" id="ARBA00022490"/>
    </source>
</evidence>
<evidence type="ECO:0000256" key="11">
    <source>
        <dbReference type="ARBA" id="ARBA00022884"/>
    </source>
</evidence>
<feature type="binding site" evidence="15">
    <location>
        <position position="510"/>
    </location>
    <ligand>
        <name>Mg(2+)</name>
        <dbReference type="ChEBI" id="CHEBI:18420"/>
        <note>shared with alpha subunit</note>
    </ligand>
</feature>
<evidence type="ECO:0000259" key="18">
    <source>
        <dbReference type="PROSITE" id="PS51447"/>
    </source>
</evidence>
<evidence type="ECO:0000259" key="19">
    <source>
        <dbReference type="PROSITE" id="PS51483"/>
    </source>
</evidence>
<keyword evidence="7 15" id="KW-0479">Metal-binding</keyword>
<dbReference type="NCBIfam" id="TIGR00472">
    <property type="entry name" value="pheT_bact"/>
    <property type="match status" value="1"/>
</dbReference>
<reference evidence="20" key="1">
    <citation type="submission" date="2024-06" db="EMBL/GenBank/DDBJ databases">
        <title>Complete genome sequence of the cellulolytic actinobacterium, Cellulosimicrobium ES-005.</title>
        <authorList>
            <person name="Matthews C.T."/>
            <person name="Underwood K.D."/>
            <person name="Ghanchi K.M."/>
            <person name="Fields S.D."/>
            <person name="Gardner S.G."/>
        </authorList>
    </citation>
    <scope>NUCLEOTIDE SEQUENCE</scope>
    <source>
        <strain evidence="20">ES-005</strain>
    </source>
</reference>
<comment type="subunit">
    <text evidence="3 15">Tetramer of two alpha and two beta subunits.</text>
</comment>
<dbReference type="Pfam" id="PF03147">
    <property type="entry name" value="FDX-ACB"/>
    <property type="match status" value="1"/>
</dbReference>
<keyword evidence="11 16" id="KW-0694">RNA-binding</keyword>
<dbReference type="PANTHER" id="PTHR10947:SF0">
    <property type="entry name" value="PHENYLALANINE--TRNA LIGASE BETA SUBUNIT"/>
    <property type="match status" value="1"/>
</dbReference>
<evidence type="ECO:0000256" key="10">
    <source>
        <dbReference type="ARBA" id="ARBA00022842"/>
    </source>
</evidence>
<gene>
    <name evidence="15 20" type="primary">pheT</name>
    <name evidence="20" type="ORF">ABRQ22_10330</name>
</gene>
<dbReference type="InterPro" id="IPR020825">
    <property type="entry name" value="Phe-tRNA_synthase-like_B3/B4"/>
</dbReference>
<dbReference type="SMART" id="SM00874">
    <property type="entry name" value="B5"/>
    <property type="match status" value="1"/>
</dbReference>
<dbReference type="GO" id="GO:0005524">
    <property type="term" value="F:ATP binding"/>
    <property type="evidence" value="ECO:0007669"/>
    <property type="project" value="UniProtKB-UniRule"/>
</dbReference>
<evidence type="ECO:0000313" key="20">
    <source>
        <dbReference type="EMBL" id="XCH32034.1"/>
    </source>
</evidence>
<dbReference type="GO" id="GO:0004826">
    <property type="term" value="F:phenylalanine-tRNA ligase activity"/>
    <property type="evidence" value="ECO:0007669"/>
    <property type="project" value="UniProtKB-UniRule"/>
</dbReference>
<dbReference type="Pfam" id="PF17759">
    <property type="entry name" value="tRNA_synthFbeta"/>
    <property type="match status" value="1"/>
</dbReference>
<dbReference type="InterPro" id="IPR036690">
    <property type="entry name" value="Fdx_antiC-bd_sf"/>
</dbReference>